<reference evidence="2 3" key="1">
    <citation type="submission" date="2024-06" db="EMBL/GenBank/DDBJ databases">
        <authorList>
            <person name="Pan Q."/>
            <person name="Wen M."/>
            <person name="Jouanno E."/>
            <person name="Zahm M."/>
            <person name="Klopp C."/>
            <person name="Cabau C."/>
            <person name="Louis A."/>
            <person name="Berthelot C."/>
            <person name="Parey E."/>
            <person name="Roest Crollius H."/>
            <person name="Montfort J."/>
            <person name="Robinson-Rechavi M."/>
            <person name="Bouchez O."/>
            <person name="Lampietro C."/>
            <person name="Lopez Roques C."/>
            <person name="Donnadieu C."/>
            <person name="Postlethwait J."/>
            <person name="Bobe J."/>
            <person name="Verreycken H."/>
            <person name="Guiguen Y."/>
        </authorList>
    </citation>
    <scope>NUCLEOTIDE SEQUENCE [LARGE SCALE GENOMIC DNA]</scope>
    <source>
        <strain evidence="2">Up_M1</strain>
        <tissue evidence="2">Testis</tissue>
    </source>
</reference>
<evidence type="ECO:0000256" key="1">
    <source>
        <dbReference type="SAM" id="MobiDB-lite"/>
    </source>
</evidence>
<organism evidence="2 3">
    <name type="scientific">Umbra pygmaea</name>
    <name type="common">Eastern mudminnow</name>
    <dbReference type="NCBI Taxonomy" id="75934"/>
    <lineage>
        <taxon>Eukaryota</taxon>
        <taxon>Metazoa</taxon>
        <taxon>Chordata</taxon>
        <taxon>Craniata</taxon>
        <taxon>Vertebrata</taxon>
        <taxon>Euteleostomi</taxon>
        <taxon>Actinopterygii</taxon>
        <taxon>Neopterygii</taxon>
        <taxon>Teleostei</taxon>
        <taxon>Protacanthopterygii</taxon>
        <taxon>Esociformes</taxon>
        <taxon>Umbridae</taxon>
        <taxon>Umbra</taxon>
    </lineage>
</organism>
<accession>A0ABD0XMV5</accession>
<feature type="region of interest" description="Disordered" evidence="1">
    <location>
        <begin position="247"/>
        <end position="269"/>
    </location>
</feature>
<dbReference type="Proteomes" id="UP001557470">
    <property type="component" value="Unassembled WGS sequence"/>
</dbReference>
<protein>
    <submittedName>
        <fullName evidence="2">Uncharacterized protein</fullName>
    </submittedName>
</protein>
<feature type="region of interest" description="Disordered" evidence="1">
    <location>
        <begin position="97"/>
        <end position="125"/>
    </location>
</feature>
<evidence type="ECO:0000313" key="3">
    <source>
        <dbReference type="Proteomes" id="UP001557470"/>
    </source>
</evidence>
<dbReference type="AlphaFoldDB" id="A0ABD0XMV5"/>
<proteinExistence type="predicted"/>
<keyword evidence="3" id="KW-1185">Reference proteome</keyword>
<comment type="caution">
    <text evidence="2">The sequence shown here is derived from an EMBL/GenBank/DDBJ whole genome shotgun (WGS) entry which is preliminary data.</text>
</comment>
<gene>
    <name evidence="2" type="ORF">UPYG_G00053300</name>
</gene>
<evidence type="ECO:0000313" key="2">
    <source>
        <dbReference type="EMBL" id="KAL1005005.1"/>
    </source>
</evidence>
<feature type="compositionally biased region" description="Polar residues" evidence="1">
    <location>
        <begin position="260"/>
        <end position="269"/>
    </location>
</feature>
<feature type="compositionally biased region" description="Basic and acidic residues" evidence="1">
    <location>
        <begin position="1"/>
        <end position="21"/>
    </location>
</feature>
<feature type="region of interest" description="Disordered" evidence="1">
    <location>
        <begin position="1"/>
        <end position="25"/>
    </location>
</feature>
<name>A0ABD0XMV5_UMBPY</name>
<sequence>MQKISDLETSTHEEPPVKRPWMDQPSNLNSIFNEIAEEGENSALSSSPAAVAIELETYIGEALIPREDKPLLYWAGDYEKARCKAKMAETNLIVASEPEELDRSQRSRQPTKRYIDLDPEPAPLKRPRQSQTVAAAVVHQPPVPPPPMGLPTSSHNPLRVAFNLRATFQLQAILHLQSSPFLLCTLYQQVLIATQLIWNGSTHKRPFQNLRLRRVVTEAVRKCSFQPSPPDSEIENEIKVWLRNSRDRAGGRKKRVHRLLTSQENSGEE</sequence>
<dbReference type="EMBL" id="JAGEUA010000002">
    <property type="protein sequence ID" value="KAL1005005.1"/>
    <property type="molecule type" value="Genomic_DNA"/>
</dbReference>